<proteinExistence type="predicted"/>
<dbReference type="EMBL" id="JABBFX010000001">
    <property type="protein sequence ID" value="NML45532.1"/>
    <property type="molecule type" value="Genomic_DNA"/>
</dbReference>
<protein>
    <submittedName>
        <fullName evidence="1">Beta-3-deoxy-D-manno-oct-2-ulosonic acid transferase</fullName>
    </submittedName>
</protein>
<gene>
    <name evidence="1" type="ORF">HHL11_17400</name>
</gene>
<dbReference type="Proteomes" id="UP000541185">
    <property type="component" value="Unassembled WGS sequence"/>
</dbReference>
<dbReference type="Pfam" id="PF05159">
    <property type="entry name" value="Capsule_synth"/>
    <property type="match status" value="2"/>
</dbReference>
<evidence type="ECO:0000313" key="2">
    <source>
        <dbReference type="Proteomes" id="UP000541185"/>
    </source>
</evidence>
<evidence type="ECO:0000313" key="1">
    <source>
        <dbReference type="EMBL" id="NML45532.1"/>
    </source>
</evidence>
<name>A0A848H6N8_9BURK</name>
<dbReference type="RefSeq" id="WP_169419597.1">
    <property type="nucleotide sequence ID" value="NZ_JABBFX010000001.1"/>
</dbReference>
<organism evidence="1 2">
    <name type="scientific">Ramlibacter agri</name>
    <dbReference type="NCBI Taxonomy" id="2728837"/>
    <lineage>
        <taxon>Bacteria</taxon>
        <taxon>Pseudomonadati</taxon>
        <taxon>Pseudomonadota</taxon>
        <taxon>Betaproteobacteria</taxon>
        <taxon>Burkholderiales</taxon>
        <taxon>Comamonadaceae</taxon>
        <taxon>Ramlibacter</taxon>
    </lineage>
</organism>
<dbReference type="CDD" id="cd16439">
    <property type="entry name" value="beta_Kdo_transferase_KpsC_2"/>
    <property type="match status" value="1"/>
</dbReference>
<dbReference type="GO" id="GO:0015774">
    <property type="term" value="P:polysaccharide transport"/>
    <property type="evidence" value="ECO:0007669"/>
    <property type="project" value="InterPro"/>
</dbReference>
<sequence>MTTPLHAHGFSLRKRALVRAFTGRRDVRFVRRGQDVPPGAQLLLWGAAPLPSGLPEGVRIVRVEDGFLRSVGLGADLVRPLSWVLDDQGIYFDARRPSALEQLLQHASFEATELQRAAALRARIVQAGLTKYNLAAAPWQPRAHGRPLVLVAGQVETDASIACGSVDIATNLGLLQAVRQARPDAHIVYKPHPDVAAGLRGAGQGEQEAHRFCDEVLREAALPELLRQVDEVHVLTSLTGFEALLRGKRVTCWGQPFYAGWGLTEDRHPHPRRSRRLALDELVAGALLRYPVYLGRSNGARCTPEQALDELLQWRARQPATARWRRWLRPLLARP</sequence>
<dbReference type="InterPro" id="IPR007833">
    <property type="entry name" value="Capsule_polysaccharide_synth"/>
</dbReference>
<accession>A0A848H6N8</accession>
<reference evidence="1 2" key="1">
    <citation type="submission" date="2020-04" db="EMBL/GenBank/DDBJ databases">
        <title>Ramlibacter sp. G-1-2-2 isolated from soil.</title>
        <authorList>
            <person name="Dahal R.H."/>
        </authorList>
    </citation>
    <scope>NUCLEOTIDE SEQUENCE [LARGE SCALE GENOMIC DNA]</scope>
    <source>
        <strain evidence="1 2">G-1-2-2</strain>
    </source>
</reference>
<dbReference type="GO" id="GO:0000271">
    <property type="term" value="P:polysaccharide biosynthetic process"/>
    <property type="evidence" value="ECO:0007669"/>
    <property type="project" value="InterPro"/>
</dbReference>
<comment type="caution">
    <text evidence="1">The sequence shown here is derived from an EMBL/GenBank/DDBJ whole genome shotgun (WGS) entry which is preliminary data.</text>
</comment>
<dbReference type="AlphaFoldDB" id="A0A848H6N8"/>
<keyword evidence="2" id="KW-1185">Reference proteome</keyword>
<keyword evidence="1" id="KW-0808">Transferase</keyword>
<dbReference type="GO" id="GO:0016740">
    <property type="term" value="F:transferase activity"/>
    <property type="evidence" value="ECO:0007669"/>
    <property type="project" value="UniProtKB-KW"/>
</dbReference>